<accession>A0ABP8NMP4</accession>
<dbReference type="EMBL" id="BAABFA010000019">
    <property type="protein sequence ID" value="GAA4468397.1"/>
    <property type="molecule type" value="Genomic_DNA"/>
</dbReference>
<evidence type="ECO:0000313" key="1">
    <source>
        <dbReference type="EMBL" id="GAA4468397.1"/>
    </source>
</evidence>
<proteinExistence type="predicted"/>
<name>A0ABP8NMP4_9BACT</name>
<comment type="caution">
    <text evidence="1">The sequence shown here is derived from an EMBL/GenBank/DDBJ whole genome shotgun (WGS) entry which is preliminary data.</text>
</comment>
<dbReference type="Proteomes" id="UP001500067">
    <property type="component" value="Unassembled WGS sequence"/>
</dbReference>
<evidence type="ECO:0000313" key="2">
    <source>
        <dbReference type="Proteomes" id="UP001500067"/>
    </source>
</evidence>
<reference evidence="2" key="1">
    <citation type="journal article" date="2019" name="Int. J. Syst. Evol. Microbiol.">
        <title>The Global Catalogue of Microorganisms (GCM) 10K type strain sequencing project: providing services to taxonomists for standard genome sequencing and annotation.</title>
        <authorList>
            <consortium name="The Broad Institute Genomics Platform"/>
            <consortium name="The Broad Institute Genome Sequencing Center for Infectious Disease"/>
            <person name="Wu L."/>
            <person name="Ma J."/>
        </authorList>
    </citation>
    <scope>NUCLEOTIDE SEQUENCE [LARGE SCALE GENOMIC DNA]</scope>
    <source>
        <strain evidence="2">JCM 32105</strain>
    </source>
</reference>
<protein>
    <recommendedName>
        <fullName evidence="3">MerR HTH family regulatory protein</fullName>
    </recommendedName>
</protein>
<dbReference type="RefSeq" id="WP_345083892.1">
    <property type="nucleotide sequence ID" value="NZ_BAABFA010000019.1"/>
</dbReference>
<sequence>MDKHVNEANGDITFTLKPLTSLQLAELYGISLKTFYRWVAPFKADIGDKRGRYYTNAQVKIILQKLGMPSETITG</sequence>
<keyword evidence="2" id="KW-1185">Reference proteome</keyword>
<organism evidence="1 2">
    <name type="scientific">Nemorincola caseinilytica</name>
    <dbReference type="NCBI Taxonomy" id="2054315"/>
    <lineage>
        <taxon>Bacteria</taxon>
        <taxon>Pseudomonadati</taxon>
        <taxon>Bacteroidota</taxon>
        <taxon>Chitinophagia</taxon>
        <taxon>Chitinophagales</taxon>
        <taxon>Chitinophagaceae</taxon>
        <taxon>Nemorincola</taxon>
    </lineage>
</organism>
<gene>
    <name evidence="1" type="ORF">GCM10023093_25910</name>
</gene>
<evidence type="ECO:0008006" key="3">
    <source>
        <dbReference type="Google" id="ProtNLM"/>
    </source>
</evidence>